<proteinExistence type="predicted"/>
<evidence type="ECO:0000313" key="2">
    <source>
        <dbReference type="EMBL" id="MFC5642189.1"/>
    </source>
</evidence>
<keyword evidence="1" id="KW-1133">Transmembrane helix</keyword>
<feature type="transmembrane region" description="Helical" evidence="1">
    <location>
        <begin position="12"/>
        <end position="33"/>
    </location>
</feature>
<evidence type="ECO:0000313" key="3">
    <source>
        <dbReference type="Proteomes" id="UP001596066"/>
    </source>
</evidence>
<protein>
    <recommendedName>
        <fullName evidence="4">Cardiolipin synthase N-terminal domain-containing protein</fullName>
    </recommendedName>
</protein>
<evidence type="ECO:0008006" key="4">
    <source>
        <dbReference type="Google" id="ProtNLM"/>
    </source>
</evidence>
<dbReference type="EMBL" id="JBHSOC010000018">
    <property type="protein sequence ID" value="MFC5642189.1"/>
    <property type="molecule type" value="Genomic_DNA"/>
</dbReference>
<reference evidence="3" key="1">
    <citation type="journal article" date="2019" name="Int. J. Syst. Evol. Microbiol.">
        <title>The Global Catalogue of Microorganisms (GCM) 10K type strain sequencing project: providing services to taxonomists for standard genome sequencing and annotation.</title>
        <authorList>
            <consortium name="The Broad Institute Genomics Platform"/>
            <consortium name="The Broad Institute Genome Sequencing Center for Infectious Disease"/>
            <person name="Wu L."/>
            <person name="Ma J."/>
        </authorList>
    </citation>
    <scope>NUCLEOTIDE SEQUENCE [LARGE SCALE GENOMIC DNA]</scope>
    <source>
        <strain evidence="3">CGMCC 4.1622</strain>
    </source>
</reference>
<gene>
    <name evidence="2" type="ORF">ACFPZF_12630</name>
</gene>
<organism evidence="2 3">
    <name type="scientific">Kitasatospora cinereorecta</name>
    <dbReference type="NCBI Taxonomy" id="285560"/>
    <lineage>
        <taxon>Bacteria</taxon>
        <taxon>Bacillati</taxon>
        <taxon>Actinomycetota</taxon>
        <taxon>Actinomycetes</taxon>
        <taxon>Kitasatosporales</taxon>
        <taxon>Streptomycetaceae</taxon>
        <taxon>Kitasatospora</taxon>
    </lineage>
</organism>
<keyword evidence="1" id="KW-0472">Membrane</keyword>
<accession>A0ABW0VBL3</accession>
<dbReference type="Proteomes" id="UP001596066">
    <property type="component" value="Unassembled WGS sequence"/>
</dbReference>
<feature type="transmembrane region" description="Helical" evidence="1">
    <location>
        <begin position="45"/>
        <end position="65"/>
    </location>
</feature>
<keyword evidence="1" id="KW-0812">Transmembrane</keyword>
<name>A0ABW0VBL3_9ACTN</name>
<keyword evidence="3" id="KW-1185">Reference proteome</keyword>
<comment type="caution">
    <text evidence="2">The sequence shown here is derived from an EMBL/GenBank/DDBJ whole genome shotgun (WGS) entry which is preliminary data.</text>
</comment>
<dbReference type="RefSeq" id="WP_346143770.1">
    <property type="nucleotide sequence ID" value="NZ_BAAAUA010000014.1"/>
</dbReference>
<evidence type="ECO:0000256" key="1">
    <source>
        <dbReference type="SAM" id="Phobius"/>
    </source>
</evidence>
<sequence length="88" mass="9236">MSAAALGSPPPSLWFAIVPLLAVLPAVLCMLDISHHPRTRRFPPLTWPAVCVFGGVLGLLAHLAYGRSEDRRRAGPGPAVGSEPCTAP</sequence>